<feature type="binding site" evidence="11">
    <location>
        <begin position="9"/>
        <end position="14"/>
    </location>
    <ligand>
        <name>FAD</name>
        <dbReference type="ChEBI" id="CHEBI:57692"/>
    </ligand>
</feature>
<comment type="caution">
    <text evidence="11">Lacks conserved residue(s) required for the propagation of feature annotation.</text>
</comment>
<dbReference type="Gene3D" id="1.10.150.570">
    <property type="entry name" value="GidA associated domain, C-terminal subdomain"/>
    <property type="match status" value="1"/>
</dbReference>
<dbReference type="GO" id="GO:0002098">
    <property type="term" value="P:tRNA wobble uridine modification"/>
    <property type="evidence" value="ECO:0007669"/>
    <property type="project" value="InterPro"/>
</dbReference>
<evidence type="ECO:0000256" key="2">
    <source>
        <dbReference type="ARBA" id="ARBA00003717"/>
    </source>
</evidence>
<dbReference type="InterPro" id="IPR020595">
    <property type="entry name" value="MnmG-rel_CS"/>
</dbReference>
<dbReference type="InterPro" id="IPR004416">
    <property type="entry name" value="MnmG"/>
</dbReference>
<dbReference type="PANTHER" id="PTHR11806">
    <property type="entry name" value="GLUCOSE INHIBITED DIVISION PROTEIN A"/>
    <property type="match status" value="1"/>
</dbReference>
<evidence type="ECO:0000256" key="11">
    <source>
        <dbReference type="HAMAP-Rule" id="MF_00129"/>
    </source>
</evidence>
<dbReference type="RefSeq" id="WP_149487413.1">
    <property type="nucleotide sequence ID" value="NZ_CP036150.1"/>
</dbReference>
<protein>
    <recommendedName>
        <fullName evidence="4 11">tRNA uridine 5-carboxymethylaminomethyl modification enzyme MnmG</fullName>
    </recommendedName>
    <alternativeName>
        <fullName evidence="10 11">Glucose-inhibited division protein A</fullName>
    </alternativeName>
</protein>
<accession>A0A5C1QPS5</accession>
<evidence type="ECO:0000256" key="4">
    <source>
        <dbReference type="ARBA" id="ARBA00020461"/>
    </source>
</evidence>
<dbReference type="Pfam" id="PF01134">
    <property type="entry name" value="GIDA"/>
    <property type="match status" value="1"/>
</dbReference>
<dbReference type="Gene3D" id="1.10.10.1800">
    <property type="entry name" value="tRNA uridine 5-carboxymethylaminomethyl modification enzyme MnmG/GidA"/>
    <property type="match status" value="1"/>
</dbReference>
<dbReference type="FunFam" id="3.50.50.60:FF:000002">
    <property type="entry name" value="tRNA uridine 5-carboxymethylaminomethyl modification enzyme MnmG"/>
    <property type="match status" value="1"/>
</dbReference>
<proteinExistence type="inferred from homology"/>
<evidence type="ECO:0000256" key="6">
    <source>
        <dbReference type="ARBA" id="ARBA00022694"/>
    </source>
</evidence>
<keyword evidence="7 11" id="KW-0274">FAD</keyword>
<dbReference type="EMBL" id="CP036150">
    <property type="protein sequence ID" value="QEN09338.1"/>
    <property type="molecule type" value="Genomic_DNA"/>
</dbReference>
<dbReference type="KEGG" id="ock:EXM22_15640"/>
<keyword evidence="11" id="KW-0963">Cytoplasm</keyword>
<dbReference type="InterPro" id="IPR036188">
    <property type="entry name" value="FAD/NAD-bd_sf"/>
</dbReference>
<dbReference type="PANTHER" id="PTHR11806:SF0">
    <property type="entry name" value="PROTEIN MTO1 HOMOLOG, MITOCHONDRIAL"/>
    <property type="match status" value="1"/>
</dbReference>
<evidence type="ECO:0000256" key="9">
    <source>
        <dbReference type="ARBA" id="ARBA00025948"/>
    </source>
</evidence>
<keyword evidence="5 11" id="KW-0285">Flavoprotein</keyword>
<dbReference type="InterPro" id="IPR040131">
    <property type="entry name" value="MnmG_N"/>
</dbReference>
<evidence type="ECO:0000313" key="13">
    <source>
        <dbReference type="EMBL" id="QEN09338.1"/>
    </source>
</evidence>
<dbReference type="SUPFAM" id="SSF51905">
    <property type="entry name" value="FAD/NAD(P)-binding domain"/>
    <property type="match status" value="1"/>
</dbReference>
<dbReference type="Proteomes" id="UP000324209">
    <property type="component" value="Chromosome"/>
</dbReference>
<dbReference type="InterPro" id="IPR047001">
    <property type="entry name" value="MnmG_C_subdom"/>
</dbReference>
<comment type="cofactor">
    <cofactor evidence="1 11">
        <name>FAD</name>
        <dbReference type="ChEBI" id="CHEBI:57692"/>
    </cofactor>
</comment>
<dbReference type="HAMAP" id="MF_00129">
    <property type="entry name" value="MnmG_GidA"/>
    <property type="match status" value="1"/>
</dbReference>
<dbReference type="Pfam" id="PF13932">
    <property type="entry name" value="SAM_GIDA_C"/>
    <property type="match status" value="1"/>
</dbReference>
<organism evidence="13 14">
    <name type="scientific">Oceanispirochaeta crateris</name>
    <dbReference type="NCBI Taxonomy" id="2518645"/>
    <lineage>
        <taxon>Bacteria</taxon>
        <taxon>Pseudomonadati</taxon>
        <taxon>Spirochaetota</taxon>
        <taxon>Spirochaetia</taxon>
        <taxon>Spirochaetales</taxon>
        <taxon>Spirochaetaceae</taxon>
        <taxon>Oceanispirochaeta</taxon>
    </lineage>
</organism>
<reference evidence="13 14" key="1">
    <citation type="submission" date="2019-02" db="EMBL/GenBank/DDBJ databases">
        <title>Complete Genome Sequence and Methylome Analysis of free living Spirochaetas.</title>
        <authorList>
            <person name="Fomenkov A."/>
            <person name="Dubinina G."/>
            <person name="Leshcheva N."/>
            <person name="Mikheeva N."/>
            <person name="Grabovich M."/>
            <person name="Vincze T."/>
            <person name="Roberts R.J."/>
        </authorList>
    </citation>
    <scope>NUCLEOTIDE SEQUENCE [LARGE SCALE GENOMIC DNA]</scope>
    <source>
        <strain evidence="13 14">K2</strain>
    </source>
</reference>
<evidence type="ECO:0000256" key="3">
    <source>
        <dbReference type="ARBA" id="ARBA00007653"/>
    </source>
</evidence>
<dbReference type="NCBIfam" id="TIGR00136">
    <property type="entry name" value="mnmG_gidA"/>
    <property type="match status" value="1"/>
</dbReference>
<dbReference type="FunFam" id="1.10.150.570:FF:000001">
    <property type="entry name" value="tRNA uridine 5-carboxymethylaminomethyl modification enzyme MnmG"/>
    <property type="match status" value="1"/>
</dbReference>
<dbReference type="GO" id="GO:0005829">
    <property type="term" value="C:cytosol"/>
    <property type="evidence" value="ECO:0007669"/>
    <property type="project" value="TreeGrafter"/>
</dbReference>
<dbReference type="PROSITE" id="PS01281">
    <property type="entry name" value="GIDA_2"/>
    <property type="match status" value="1"/>
</dbReference>
<dbReference type="OrthoDB" id="9815560at2"/>
<comment type="similarity">
    <text evidence="3 11">Belongs to the MnmG family.</text>
</comment>
<comment type="subunit">
    <text evidence="9 11">Homodimer. Heterotetramer of two MnmE and two MnmG subunits.</text>
</comment>
<dbReference type="InterPro" id="IPR002218">
    <property type="entry name" value="MnmG-rel"/>
</dbReference>
<evidence type="ECO:0000256" key="10">
    <source>
        <dbReference type="ARBA" id="ARBA00031800"/>
    </source>
</evidence>
<dbReference type="AlphaFoldDB" id="A0A5C1QPS5"/>
<evidence type="ECO:0000256" key="7">
    <source>
        <dbReference type="ARBA" id="ARBA00022827"/>
    </source>
</evidence>
<dbReference type="Gene3D" id="3.50.50.60">
    <property type="entry name" value="FAD/NAD(P)-binding domain"/>
    <property type="match status" value="2"/>
</dbReference>
<dbReference type="SMART" id="SM01228">
    <property type="entry name" value="GIDA_assoc_3"/>
    <property type="match status" value="1"/>
</dbReference>
<evidence type="ECO:0000259" key="12">
    <source>
        <dbReference type="SMART" id="SM01228"/>
    </source>
</evidence>
<dbReference type="InterPro" id="IPR044920">
    <property type="entry name" value="MnmG_C_subdom_sf"/>
</dbReference>
<keyword evidence="14" id="KW-1185">Reference proteome</keyword>
<dbReference type="Pfam" id="PF21680">
    <property type="entry name" value="GIDA_C_1st"/>
    <property type="match status" value="1"/>
</dbReference>
<keyword evidence="8 11" id="KW-0520">NAD</keyword>
<evidence type="ECO:0000256" key="8">
    <source>
        <dbReference type="ARBA" id="ARBA00023027"/>
    </source>
</evidence>
<dbReference type="InterPro" id="IPR049312">
    <property type="entry name" value="GIDA_C_N"/>
</dbReference>
<feature type="binding site" evidence="11">
    <location>
        <begin position="270"/>
        <end position="284"/>
    </location>
    <ligand>
        <name>NAD(+)</name>
        <dbReference type="ChEBI" id="CHEBI:57540"/>
    </ligand>
</feature>
<keyword evidence="6 11" id="KW-0819">tRNA processing</keyword>
<sequence length="621" mass="70039">MDFDAIVIGGGHAGIEAALALSRLDFSTLIITQSLDAIGRLSCNPAVGGLSKGNIVREVDALGGEMARLIDASMIQFRILNRSRGPAVQAPRAQADKNLYSRLAKRTLELQKNLHLFQDTVVDILSDEDDRICQGVLTERGRKFSSRVVVMTTGTFMDGKIFIGNFTQSSGRLGEPAAVGLGSALRKRGYTVGRLKTGTPARVSKASLDFSKMEEQRGDEDMQAFSFFKEKSERPHVSCHVTYTNEKTHQVIRDNLHLSPLFSGEIVGTGPRYCPSIEDKVKRFPDRERHQIFVEPEGLDTQEMYLNGISSSLPELVQEEFLRTLPGLENVQIMRPGYAVEYDYLNPTQLFSSLESKRHRGLFVAGQTNGTSGYEEAACQGLMAGINAARKLQGKDPLVLNRAEAYTGVLIDDLVTMGTEEPYRMFTSRAEYRLSLRHDDADMRLFPYCEEVGLATDEMREMFQKKKNGIEEIKELLRQKRVSSLWVNDHEKLTPHVGKNLYMTLKDPAVTMVDLEEFLPEIQNYLPHWIQHTELDVKYEGYVARQERQVSRYRKMEDMLIPEGFEYDLQEGISKESREKLKMIQPRSVGQASRISGVRSSDIAVLTVLLSRFGKTQEKEK</sequence>
<evidence type="ECO:0000256" key="1">
    <source>
        <dbReference type="ARBA" id="ARBA00001974"/>
    </source>
</evidence>
<dbReference type="GO" id="GO:0030488">
    <property type="term" value="P:tRNA methylation"/>
    <property type="evidence" value="ECO:0007669"/>
    <property type="project" value="TreeGrafter"/>
</dbReference>
<comment type="subcellular location">
    <subcellularLocation>
        <location evidence="11">Cytoplasm</location>
    </subcellularLocation>
</comment>
<evidence type="ECO:0000256" key="5">
    <source>
        <dbReference type="ARBA" id="ARBA00022630"/>
    </source>
</evidence>
<dbReference type="PROSITE" id="PS01280">
    <property type="entry name" value="GIDA_1"/>
    <property type="match status" value="1"/>
</dbReference>
<dbReference type="InterPro" id="IPR026904">
    <property type="entry name" value="MnmG_C"/>
</dbReference>
<evidence type="ECO:0000313" key="14">
    <source>
        <dbReference type="Proteomes" id="UP000324209"/>
    </source>
</evidence>
<gene>
    <name evidence="11 13" type="primary">mnmG</name>
    <name evidence="11" type="synonym">gidA</name>
    <name evidence="13" type="ORF">EXM22_15640</name>
</gene>
<comment type="function">
    <text evidence="2 11">NAD-binding protein involved in the addition of a carboxymethylaminomethyl (cmnm) group at the wobble position (U34) of certain tRNAs, forming tRNA-cmnm(5)s(2)U34.</text>
</comment>
<feature type="domain" description="tRNA uridine 5-carboxymethylaminomethyl modification enzyme C-terminal subdomain" evidence="12">
    <location>
        <begin position="537"/>
        <end position="608"/>
    </location>
</feature>
<dbReference type="GO" id="GO:0050660">
    <property type="term" value="F:flavin adenine dinucleotide binding"/>
    <property type="evidence" value="ECO:0007669"/>
    <property type="project" value="UniProtKB-UniRule"/>
</dbReference>
<name>A0A5C1QPS5_9SPIO</name>